<dbReference type="eggNOG" id="COG3654">
    <property type="taxonomic scope" value="Bacteria"/>
</dbReference>
<evidence type="ECO:0000313" key="2">
    <source>
        <dbReference type="EMBL" id="AEJ18513.1"/>
    </source>
</evidence>
<keyword evidence="3" id="KW-1185">Reference proteome</keyword>
<evidence type="ECO:0000259" key="1">
    <source>
        <dbReference type="PROSITE" id="PS51459"/>
    </source>
</evidence>
<feature type="domain" description="Fido" evidence="1">
    <location>
        <begin position="7"/>
        <end position="129"/>
    </location>
</feature>
<dbReference type="RefSeq" id="WP_013967825.1">
    <property type="nucleotide sequence ID" value="NC_015732.1"/>
</dbReference>
<dbReference type="PROSITE" id="PS51459">
    <property type="entry name" value="FIDO"/>
    <property type="match status" value="1"/>
</dbReference>
<name>F8EWY6_GRAC1</name>
<dbReference type="PANTHER" id="PTHR39426:SF1">
    <property type="entry name" value="HOMOLOGY TO DEATH-ON-CURING PROTEIN OF PHAGE P1"/>
    <property type="match status" value="1"/>
</dbReference>
<dbReference type="EMBL" id="CP002868">
    <property type="protein sequence ID" value="AEJ18513.1"/>
    <property type="molecule type" value="Genomic_DNA"/>
</dbReference>
<dbReference type="PIRSF" id="PIRSF018297">
    <property type="entry name" value="Doc"/>
    <property type="match status" value="1"/>
</dbReference>
<dbReference type="InterPro" id="IPR006440">
    <property type="entry name" value="Doc"/>
</dbReference>
<dbReference type="PANTHER" id="PTHR39426">
    <property type="entry name" value="HOMOLOGY TO DEATH-ON-CURING PROTEIN OF PHAGE P1"/>
    <property type="match status" value="1"/>
</dbReference>
<sequence>MKVIRFLTLSEVLLIYEDQVRRYGGAYGVRDVSLLSSAIYVPQATFERQYLHKSIPEMAAAYAYHIYENHALIDGNKRVALASALVFLDINGFDFECSEDEIYEIMMKVASGTMNKTELTKKFVQFSKKKND</sequence>
<dbReference type="HOGENOM" id="CLU_115697_7_0_12"/>
<dbReference type="Pfam" id="PF02661">
    <property type="entry name" value="Fic"/>
    <property type="match status" value="1"/>
</dbReference>
<dbReference type="InterPro" id="IPR003812">
    <property type="entry name" value="Fido"/>
</dbReference>
<dbReference type="KEGG" id="scd:Spica_0349"/>
<dbReference type="InterPro" id="IPR053737">
    <property type="entry name" value="Type_II_TA_Toxin"/>
</dbReference>
<dbReference type="Gene3D" id="1.20.120.1870">
    <property type="entry name" value="Fic/DOC protein, Fido domain"/>
    <property type="match status" value="1"/>
</dbReference>
<evidence type="ECO:0000313" key="3">
    <source>
        <dbReference type="Proteomes" id="UP000000503"/>
    </source>
</evidence>
<dbReference type="NCBIfam" id="TIGR01550">
    <property type="entry name" value="DOC_P1"/>
    <property type="match status" value="1"/>
</dbReference>
<proteinExistence type="predicted"/>
<dbReference type="AlphaFoldDB" id="F8EWY6"/>
<gene>
    <name evidence="2" type="ordered locus">Spica_0349</name>
</gene>
<dbReference type="GO" id="GO:0016301">
    <property type="term" value="F:kinase activity"/>
    <property type="evidence" value="ECO:0007669"/>
    <property type="project" value="InterPro"/>
</dbReference>
<reference evidence="3" key="1">
    <citation type="journal article" date="2013" name="Stand. Genomic Sci.">
        <title>Genome sequence of the thermophilic fresh-water bacterium Spirochaeta caldaria type strain (H1(T)), reclassification of Spirochaeta caldaria, Spirochaeta stenostrepta, and Spirochaeta zuelzerae in the genus Treponema as Treponema caldaria comb. nov., Treponema stenostrepta comb. nov., and Treponema zuelzerae comb. nov., and emendation of the genus Treponema.</title>
        <authorList>
            <person name="Abt B."/>
            <person name="Goker M."/>
            <person name="Scheuner C."/>
            <person name="Han C."/>
            <person name="Lu M."/>
            <person name="Misra M."/>
            <person name="Lapidus A."/>
            <person name="Nolan M."/>
            <person name="Lucas S."/>
            <person name="Hammon N."/>
            <person name="Deshpande S."/>
            <person name="Cheng J.F."/>
            <person name="Tapia R."/>
            <person name="Goodwin L.A."/>
            <person name="Pitluck S."/>
            <person name="Liolios K."/>
            <person name="Pagani I."/>
            <person name="Ivanova N."/>
            <person name="Mavromatis K."/>
            <person name="Mikhailova N."/>
            <person name="Huntemann M."/>
            <person name="Pati A."/>
            <person name="Chen A."/>
            <person name="Palaniappan K."/>
            <person name="Land M."/>
            <person name="Hauser L."/>
            <person name="Jeffries C.D."/>
            <person name="Rohde M."/>
            <person name="Spring S."/>
            <person name="Gronow S."/>
            <person name="Detter J.C."/>
            <person name="Bristow J."/>
            <person name="Eisen J.A."/>
            <person name="Markowitz V."/>
            <person name="Hugenholtz P."/>
            <person name="Kyrpides N.C."/>
            <person name="Woyke T."/>
            <person name="Klenk H.P."/>
        </authorList>
    </citation>
    <scope>NUCLEOTIDE SEQUENCE</scope>
    <source>
        <strain evidence="3">ATCC 51460 / DSM 7334 / H1</strain>
    </source>
</reference>
<accession>F8EWY6</accession>
<organism evidence="2 3">
    <name type="scientific">Gracilinema caldarium (strain ATCC 51460 / DSM 7334 / H1)</name>
    <name type="common">Treponema caldarium</name>
    <dbReference type="NCBI Taxonomy" id="744872"/>
    <lineage>
        <taxon>Bacteria</taxon>
        <taxon>Pseudomonadati</taxon>
        <taxon>Spirochaetota</taxon>
        <taxon>Spirochaetia</taxon>
        <taxon>Spirochaetales</taxon>
        <taxon>Breznakiellaceae</taxon>
        <taxon>Gracilinema</taxon>
    </lineage>
</organism>
<dbReference type="STRING" id="744872.Spica_0349"/>
<protein>
    <submittedName>
        <fullName evidence="2">Death-on-curing family protein</fullName>
    </submittedName>
</protein>
<dbReference type="Proteomes" id="UP000000503">
    <property type="component" value="Chromosome"/>
</dbReference>